<proteinExistence type="predicted"/>
<comment type="caution">
    <text evidence="1">The sequence shown here is derived from an EMBL/GenBank/DDBJ whole genome shotgun (WGS) entry which is preliminary data.</text>
</comment>
<protein>
    <submittedName>
        <fullName evidence="1">Uncharacterized protein</fullName>
    </submittedName>
</protein>
<name>A0A090WZT3_9FLAO</name>
<dbReference type="EMBL" id="BBNS01000033">
    <property type="protein sequence ID" value="GAL72872.1"/>
    <property type="molecule type" value="Genomic_DNA"/>
</dbReference>
<sequence length="61" mass="7037">MRLKYGVSLHINGLKPDDNQYFVRNGDQTVLETFPENLRKSKLSVSNLVFPVHFEFGPSKK</sequence>
<gene>
    <name evidence="1" type="ORF">JCM19302_1822</name>
</gene>
<dbReference type="AlphaFoldDB" id="A0A090WZT3"/>
<accession>A0A090WZT3</accession>
<organism evidence="1 2">
    <name type="scientific">Jejuia pallidilutea</name>
    <dbReference type="NCBI Taxonomy" id="504487"/>
    <lineage>
        <taxon>Bacteria</taxon>
        <taxon>Pseudomonadati</taxon>
        <taxon>Bacteroidota</taxon>
        <taxon>Flavobacteriia</taxon>
        <taxon>Flavobacteriales</taxon>
        <taxon>Flavobacteriaceae</taxon>
        <taxon>Jejuia</taxon>
    </lineage>
</organism>
<evidence type="ECO:0000313" key="1">
    <source>
        <dbReference type="EMBL" id="GAL72872.1"/>
    </source>
</evidence>
<dbReference type="Proteomes" id="UP000029646">
    <property type="component" value="Unassembled WGS sequence"/>
</dbReference>
<dbReference type="RefSeq" id="WP_369385288.1">
    <property type="nucleotide sequence ID" value="NZ_BBNS01000033.1"/>
</dbReference>
<reference evidence="1 2" key="1">
    <citation type="journal article" date="2014" name="Genome Announc.">
        <title>Draft Genome Sequence of Marine Flavobacterium Jejuia pallidilutea Strain 11shimoA1 and Pigmentation Mutants.</title>
        <authorList>
            <person name="Takatani N."/>
            <person name="Nakanishi M."/>
            <person name="Meirelles P."/>
            <person name="Mino S."/>
            <person name="Suda W."/>
            <person name="Oshima K."/>
            <person name="Hattori M."/>
            <person name="Ohkuma M."/>
            <person name="Hosokawa M."/>
            <person name="Miyashita K."/>
            <person name="Thompson F.L."/>
            <person name="Niwa A."/>
            <person name="Sawabe T."/>
            <person name="Sawabe T."/>
        </authorList>
    </citation>
    <scope>NUCLEOTIDE SEQUENCE [LARGE SCALE GENOMIC DNA]</scope>
    <source>
        <strain evidence="2">JCM19302</strain>
    </source>
</reference>
<evidence type="ECO:0000313" key="2">
    <source>
        <dbReference type="Proteomes" id="UP000029646"/>
    </source>
</evidence>